<proteinExistence type="predicted"/>
<protein>
    <recommendedName>
        <fullName evidence="3">Minor capsid protein</fullName>
    </recommendedName>
</protein>
<name>A0A511UUI8_9BACI</name>
<evidence type="ECO:0000313" key="1">
    <source>
        <dbReference type="EMBL" id="GEN30234.1"/>
    </source>
</evidence>
<organism evidence="1 2">
    <name type="scientific">Cerasibacillus quisquiliarum</name>
    <dbReference type="NCBI Taxonomy" id="227865"/>
    <lineage>
        <taxon>Bacteria</taxon>
        <taxon>Bacillati</taxon>
        <taxon>Bacillota</taxon>
        <taxon>Bacilli</taxon>
        <taxon>Bacillales</taxon>
        <taxon>Bacillaceae</taxon>
        <taxon>Cerasibacillus</taxon>
    </lineage>
</organism>
<comment type="caution">
    <text evidence="1">The sequence shown here is derived from an EMBL/GenBank/DDBJ whole genome shotgun (WGS) entry which is preliminary data.</text>
</comment>
<gene>
    <name evidence="1" type="ORF">CQU01_04720</name>
</gene>
<evidence type="ECO:0008006" key="3">
    <source>
        <dbReference type="Google" id="ProtNLM"/>
    </source>
</evidence>
<dbReference type="Proteomes" id="UP000321491">
    <property type="component" value="Unassembled WGS sequence"/>
</dbReference>
<evidence type="ECO:0000313" key="2">
    <source>
        <dbReference type="Proteomes" id="UP000321491"/>
    </source>
</evidence>
<reference evidence="1 2" key="1">
    <citation type="submission" date="2019-07" db="EMBL/GenBank/DDBJ databases">
        <title>Whole genome shotgun sequence of Cerasibacillus quisquiliarum NBRC 102429.</title>
        <authorList>
            <person name="Hosoyama A."/>
            <person name="Uohara A."/>
            <person name="Ohji S."/>
            <person name="Ichikawa N."/>
        </authorList>
    </citation>
    <scope>NUCLEOTIDE SEQUENCE [LARGE SCALE GENOMIC DNA]</scope>
    <source>
        <strain evidence="1 2">NBRC 102429</strain>
    </source>
</reference>
<accession>A0A511UUI8</accession>
<dbReference type="InterPro" id="IPR024411">
    <property type="entry name" value="Tail_terminator_phage"/>
</dbReference>
<dbReference type="AlphaFoldDB" id="A0A511UUI8"/>
<dbReference type="EMBL" id="BJXW01000007">
    <property type="protein sequence ID" value="GEN30234.1"/>
    <property type="molecule type" value="Genomic_DNA"/>
</dbReference>
<keyword evidence="2" id="KW-1185">Reference proteome</keyword>
<dbReference type="Pfam" id="PF12691">
    <property type="entry name" value="Phage_tail_terminator_6"/>
    <property type="match status" value="1"/>
</dbReference>
<sequence>MSDVMKLDLLEQLNKKINSLDLYARSRIGLLGTDESISIMAMPGGVETVYFDGTRDKEYQIQVNAKSKRNDYCFDALTTIYQSLENLDDLPSENGSYEFNKIETKSLPNLVGQDEDGFFIWALNISCKITIYQGVELIG</sequence>
<dbReference type="OrthoDB" id="2928533at2"/>
<dbReference type="RefSeq" id="WP_146935310.1">
    <property type="nucleotide sequence ID" value="NZ_BJXW01000007.1"/>
</dbReference>